<feature type="domain" description="EamA" evidence="8">
    <location>
        <begin position="13"/>
        <end position="144"/>
    </location>
</feature>
<dbReference type="Proteomes" id="UP001330812">
    <property type="component" value="Chromosome"/>
</dbReference>
<evidence type="ECO:0000256" key="7">
    <source>
        <dbReference type="SAM" id="Phobius"/>
    </source>
</evidence>
<reference evidence="9 10" key="1">
    <citation type="journal article" date="2015" name="Int. J. Syst. Evol. Microbiol.">
        <title>Amycolatopsis rhabdoformis sp. nov., an actinomycete isolated from a tropical forest soil.</title>
        <authorList>
            <person name="Souza W.R."/>
            <person name="Silva R.E."/>
            <person name="Goodfellow M."/>
            <person name="Busarakam K."/>
            <person name="Figueiro F.S."/>
            <person name="Ferreira D."/>
            <person name="Rodrigues-Filho E."/>
            <person name="Moraes L.A.B."/>
            <person name="Zucchi T.D."/>
        </authorList>
    </citation>
    <scope>NUCLEOTIDE SEQUENCE [LARGE SCALE GENOMIC DNA]</scope>
    <source>
        <strain evidence="9 10">NCIMB 14900</strain>
    </source>
</reference>
<evidence type="ECO:0000313" key="9">
    <source>
        <dbReference type="EMBL" id="WSE26229.1"/>
    </source>
</evidence>
<evidence type="ECO:0000256" key="2">
    <source>
        <dbReference type="ARBA" id="ARBA00007362"/>
    </source>
</evidence>
<proteinExistence type="inferred from homology"/>
<keyword evidence="6 7" id="KW-0472">Membrane</keyword>
<dbReference type="SUPFAM" id="SSF103481">
    <property type="entry name" value="Multidrug resistance efflux transporter EmrE"/>
    <property type="match status" value="2"/>
</dbReference>
<protein>
    <submittedName>
        <fullName evidence="9">DMT family transporter</fullName>
    </submittedName>
</protein>
<feature type="transmembrane region" description="Helical" evidence="7">
    <location>
        <begin position="130"/>
        <end position="147"/>
    </location>
</feature>
<name>A0ABZ1HWI2_9PSEU</name>
<gene>
    <name evidence="9" type="ORF">VSH64_25475</name>
</gene>
<dbReference type="Pfam" id="PF00892">
    <property type="entry name" value="EamA"/>
    <property type="match status" value="2"/>
</dbReference>
<dbReference type="RefSeq" id="WP_326565197.1">
    <property type="nucleotide sequence ID" value="NZ_CP142149.1"/>
</dbReference>
<comment type="subcellular location">
    <subcellularLocation>
        <location evidence="1">Cell membrane</location>
        <topology evidence="1">Multi-pass membrane protein</topology>
    </subcellularLocation>
</comment>
<organism evidence="9 10">
    <name type="scientific">Amycolatopsis rhabdoformis</name>
    <dbReference type="NCBI Taxonomy" id="1448059"/>
    <lineage>
        <taxon>Bacteria</taxon>
        <taxon>Bacillati</taxon>
        <taxon>Actinomycetota</taxon>
        <taxon>Actinomycetes</taxon>
        <taxon>Pseudonocardiales</taxon>
        <taxon>Pseudonocardiaceae</taxon>
        <taxon>Amycolatopsis</taxon>
    </lineage>
</organism>
<comment type="similarity">
    <text evidence="2">Belongs to the EamA transporter family.</text>
</comment>
<keyword evidence="3" id="KW-1003">Cell membrane</keyword>
<feature type="transmembrane region" description="Helical" evidence="7">
    <location>
        <begin position="224"/>
        <end position="242"/>
    </location>
</feature>
<dbReference type="PANTHER" id="PTHR32322">
    <property type="entry name" value="INNER MEMBRANE TRANSPORTER"/>
    <property type="match status" value="1"/>
</dbReference>
<evidence type="ECO:0000256" key="3">
    <source>
        <dbReference type="ARBA" id="ARBA00022475"/>
    </source>
</evidence>
<dbReference type="EMBL" id="CP142149">
    <property type="protein sequence ID" value="WSE26229.1"/>
    <property type="molecule type" value="Genomic_DNA"/>
</dbReference>
<feature type="transmembrane region" description="Helical" evidence="7">
    <location>
        <begin position="99"/>
        <end position="118"/>
    </location>
</feature>
<evidence type="ECO:0000259" key="8">
    <source>
        <dbReference type="Pfam" id="PF00892"/>
    </source>
</evidence>
<evidence type="ECO:0000256" key="6">
    <source>
        <dbReference type="ARBA" id="ARBA00023136"/>
    </source>
</evidence>
<feature type="transmembrane region" description="Helical" evidence="7">
    <location>
        <begin position="12"/>
        <end position="33"/>
    </location>
</feature>
<evidence type="ECO:0000256" key="4">
    <source>
        <dbReference type="ARBA" id="ARBA00022692"/>
    </source>
</evidence>
<dbReference type="InterPro" id="IPR000620">
    <property type="entry name" value="EamA_dom"/>
</dbReference>
<dbReference type="PANTHER" id="PTHR32322:SF18">
    <property type="entry name" value="S-ADENOSYLMETHIONINE_S-ADENOSYLHOMOCYSTEINE TRANSPORTER"/>
    <property type="match status" value="1"/>
</dbReference>
<evidence type="ECO:0000313" key="10">
    <source>
        <dbReference type="Proteomes" id="UP001330812"/>
    </source>
</evidence>
<accession>A0ABZ1HWI2</accession>
<feature type="transmembrane region" description="Helical" evidence="7">
    <location>
        <begin position="39"/>
        <end position="59"/>
    </location>
</feature>
<feature type="transmembrane region" description="Helical" evidence="7">
    <location>
        <begin position="159"/>
        <end position="179"/>
    </location>
</feature>
<feature type="transmembrane region" description="Helical" evidence="7">
    <location>
        <begin position="71"/>
        <end position="93"/>
    </location>
</feature>
<evidence type="ECO:0000256" key="5">
    <source>
        <dbReference type="ARBA" id="ARBA00022989"/>
    </source>
</evidence>
<feature type="transmembrane region" description="Helical" evidence="7">
    <location>
        <begin position="279"/>
        <end position="297"/>
    </location>
</feature>
<keyword evidence="5 7" id="KW-1133">Transmembrane helix</keyword>
<feature type="domain" description="EamA" evidence="8">
    <location>
        <begin position="160"/>
        <end position="296"/>
    </location>
</feature>
<feature type="transmembrane region" description="Helical" evidence="7">
    <location>
        <begin position="191"/>
        <end position="212"/>
    </location>
</feature>
<keyword evidence="10" id="KW-1185">Reference proteome</keyword>
<dbReference type="InterPro" id="IPR037185">
    <property type="entry name" value="EmrE-like"/>
</dbReference>
<dbReference type="InterPro" id="IPR050638">
    <property type="entry name" value="AA-Vitamin_Transporters"/>
</dbReference>
<evidence type="ECO:0000256" key="1">
    <source>
        <dbReference type="ARBA" id="ARBA00004651"/>
    </source>
</evidence>
<keyword evidence="4 7" id="KW-0812">Transmembrane</keyword>
<feature type="transmembrane region" description="Helical" evidence="7">
    <location>
        <begin position="254"/>
        <end position="273"/>
    </location>
</feature>
<sequence length="311" mass="32203">MTEKPDGGVAPYSYLLVTMALFGAAFTSSKVVVGELPHDVAACLRFGGGALILVVLLCVRPGTARFSWRDLVKAGLVGLVGVFAYNFFFFWGLSLAPAIDGSIIVPVLSPVLTTVYFLATGKETASRARIFGLASGIVGAVVFFVGIGGGDAGFSGSRLAGDFVYLAGAACWAAYSIASKKVLSGMEPLRATTYATGVGALALVVVAVPSFAGTEWTSVSTLTWANLAFLAIGPTAVAYLFYYRGLRAVSPVTATITMFAVPVFGTVTSVVFLHESFTAGQVAGAVITVVGAVLAVTQGKISTTERKKVHR</sequence>